<dbReference type="InterPro" id="IPR039391">
    <property type="entry name" value="Phytocyanin-like"/>
</dbReference>
<dbReference type="Proteomes" id="UP000515211">
    <property type="component" value="Chromosome 2"/>
</dbReference>
<feature type="chain" id="PRO_5027997197" evidence="10">
    <location>
        <begin position="31"/>
        <end position="168"/>
    </location>
</feature>
<evidence type="ECO:0000256" key="10">
    <source>
        <dbReference type="SAM" id="SignalP"/>
    </source>
</evidence>
<keyword evidence="6" id="KW-0325">Glycoprotein</keyword>
<keyword evidence="2" id="KW-0536">Nodulation</keyword>
<gene>
    <name evidence="13" type="primary">LOC107472880</name>
</gene>
<feature type="signal peptide" evidence="10">
    <location>
        <begin position="1"/>
        <end position="30"/>
    </location>
</feature>
<sequence>MNKIMGSNNNNNVVICAILGMLAILQFAEAQTRHVVGGSEGWKIPSNDSEYQDWANNQRFSLGDILVFDFTMNQHDVVEVPKDSYDICSPENAINTTMNSPANFILNKEGQFYYICSFGTHCIQGQKLSIIVPSSSSGAPSPQPSRSPPVVTTAASFTLIFILAFMGF</sequence>
<comment type="subcellular location">
    <subcellularLocation>
        <location evidence="1">Endomembrane system</location>
    </subcellularLocation>
</comment>
<dbReference type="GO" id="GO:0005886">
    <property type="term" value="C:plasma membrane"/>
    <property type="evidence" value="ECO:0007669"/>
    <property type="project" value="TreeGrafter"/>
</dbReference>
<keyword evidence="9" id="KW-1133">Transmembrane helix</keyword>
<comment type="function">
    <text evidence="8">May act as a carbohydrate transporter.</text>
</comment>
<evidence type="ECO:0000256" key="3">
    <source>
        <dbReference type="ARBA" id="ARBA00022729"/>
    </source>
</evidence>
<reference evidence="12" key="1">
    <citation type="journal article" date="2016" name="Nat. Genet.">
        <title>The genome sequences of Arachis duranensis and Arachis ipaensis, the diploid ancestors of cultivated peanut.</title>
        <authorList>
            <person name="Bertioli D.J."/>
            <person name="Cannon S.B."/>
            <person name="Froenicke L."/>
            <person name="Huang G."/>
            <person name="Farmer A.D."/>
            <person name="Cannon E.K."/>
            <person name="Liu X."/>
            <person name="Gao D."/>
            <person name="Clevenger J."/>
            <person name="Dash S."/>
            <person name="Ren L."/>
            <person name="Moretzsohn M.C."/>
            <person name="Shirasawa K."/>
            <person name="Huang W."/>
            <person name="Vidigal B."/>
            <person name="Abernathy B."/>
            <person name="Chu Y."/>
            <person name="Niederhuth C.E."/>
            <person name="Umale P."/>
            <person name="Araujo A.C."/>
            <person name="Kozik A."/>
            <person name="Kim K.D."/>
            <person name="Burow M.D."/>
            <person name="Varshney R.K."/>
            <person name="Wang X."/>
            <person name="Zhang X."/>
            <person name="Barkley N."/>
            <person name="Guimaraes P.M."/>
            <person name="Isobe S."/>
            <person name="Guo B."/>
            <person name="Liao B."/>
            <person name="Stalker H.T."/>
            <person name="Schmitz R.J."/>
            <person name="Scheffler B.E."/>
            <person name="Leal-Bertioli S.C."/>
            <person name="Xun X."/>
            <person name="Jackson S.A."/>
            <person name="Michelmore R."/>
            <person name="Ozias-Akins P."/>
        </authorList>
    </citation>
    <scope>NUCLEOTIDE SEQUENCE [LARGE SCALE GENOMIC DNA]</scope>
    <source>
        <strain evidence="12">cv. V14167</strain>
    </source>
</reference>
<organism evidence="12 13">
    <name type="scientific">Arachis duranensis</name>
    <name type="common">Wild peanut</name>
    <dbReference type="NCBI Taxonomy" id="130453"/>
    <lineage>
        <taxon>Eukaryota</taxon>
        <taxon>Viridiplantae</taxon>
        <taxon>Streptophyta</taxon>
        <taxon>Embryophyta</taxon>
        <taxon>Tracheophyta</taxon>
        <taxon>Spermatophyta</taxon>
        <taxon>Magnoliopsida</taxon>
        <taxon>eudicotyledons</taxon>
        <taxon>Gunneridae</taxon>
        <taxon>Pentapetalae</taxon>
        <taxon>rosids</taxon>
        <taxon>fabids</taxon>
        <taxon>Fabales</taxon>
        <taxon>Fabaceae</taxon>
        <taxon>Papilionoideae</taxon>
        <taxon>50 kb inversion clade</taxon>
        <taxon>dalbergioids sensu lato</taxon>
        <taxon>Dalbergieae</taxon>
        <taxon>Pterocarpus clade</taxon>
        <taxon>Arachis</taxon>
    </lineage>
</organism>
<dbReference type="GO" id="GO:0009055">
    <property type="term" value="F:electron transfer activity"/>
    <property type="evidence" value="ECO:0007669"/>
    <property type="project" value="InterPro"/>
</dbReference>
<protein>
    <submittedName>
        <fullName evidence="13">Umecyanin-like</fullName>
    </submittedName>
</protein>
<evidence type="ECO:0000259" key="11">
    <source>
        <dbReference type="PROSITE" id="PS51485"/>
    </source>
</evidence>
<reference evidence="13" key="2">
    <citation type="submission" date="2025-08" db="UniProtKB">
        <authorList>
            <consortium name="RefSeq"/>
        </authorList>
    </citation>
    <scope>IDENTIFICATION</scope>
    <source>
        <tissue evidence="13">Whole plant</tissue>
    </source>
</reference>
<keyword evidence="12" id="KW-1185">Reference proteome</keyword>
<keyword evidence="3 10" id="KW-0732">Signal</keyword>
<dbReference type="RefSeq" id="XP_015947895.1">
    <property type="nucleotide sequence ID" value="XM_016092409.3"/>
</dbReference>
<dbReference type="GeneID" id="107472880"/>
<dbReference type="GO" id="GO:0012505">
    <property type="term" value="C:endomembrane system"/>
    <property type="evidence" value="ECO:0007669"/>
    <property type="project" value="UniProtKB-SubCell"/>
</dbReference>
<dbReference type="PANTHER" id="PTHR33021:SF189">
    <property type="entry name" value="CUCUMBER PEELING CUPREDOXIN-LIKE"/>
    <property type="match status" value="1"/>
</dbReference>
<comment type="similarity">
    <text evidence="7">Belongs to the early nodulin-like (ENODL) family.</text>
</comment>
<dbReference type="SUPFAM" id="SSF49503">
    <property type="entry name" value="Cupredoxins"/>
    <property type="match status" value="1"/>
</dbReference>
<dbReference type="PROSITE" id="PS51485">
    <property type="entry name" value="PHYTOCYANIN"/>
    <property type="match status" value="1"/>
</dbReference>
<evidence type="ECO:0000313" key="13">
    <source>
        <dbReference type="RefSeq" id="XP_015947895.1"/>
    </source>
</evidence>
<dbReference type="InterPro" id="IPR003245">
    <property type="entry name" value="Phytocyanin_dom"/>
</dbReference>
<evidence type="ECO:0000256" key="8">
    <source>
        <dbReference type="ARBA" id="ARBA00037626"/>
    </source>
</evidence>
<evidence type="ECO:0000256" key="6">
    <source>
        <dbReference type="ARBA" id="ARBA00023180"/>
    </source>
</evidence>
<feature type="domain" description="Phytocyanin" evidence="11">
    <location>
        <begin position="32"/>
        <end position="134"/>
    </location>
</feature>
<evidence type="ECO:0000256" key="9">
    <source>
        <dbReference type="SAM" id="Phobius"/>
    </source>
</evidence>
<dbReference type="Gene3D" id="2.60.40.420">
    <property type="entry name" value="Cupredoxins - blue copper proteins"/>
    <property type="match status" value="1"/>
</dbReference>
<dbReference type="AlphaFoldDB" id="A0A6P4C0U1"/>
<accession>A0A6P4C0U1</accession>
<dbReference type="Pfam" id="PF02298">
    <property type="entry name" value="Cu_bind_like"/>
    <property type="match status" value="1"/>
</dbReference>
<evidence type="ECO:0000256" key="7">
    <source>
        <dbReference type="ARBA" id="ARBA00035011"/>
    </source>
</evidence>
<dbReference type="InterPro" id="IPR008972">
    <property type="entry name" value="Cupredoxin"/>
</dbReference>
<evidence type="ECO:0000313" key="12">
    <source>
        <dbReference type="Proteomes" id="UP000515211"/>
    </source>
</evidence>
<feature type="transmembrane region" description="Helical" evidence="9">
    <location>
        <begin position="150"/>
        <end position="167"/>
    </location>
</feature>
<dbReference type="KEGG" id="adu:107472880"/>
<dbReference type="PANTHER" id="PTHR33021">
    <property type="entry name" value="BLUE COPPER PROTEIN"/>
    <property type="match status" value="1"/>
</dbReference>
<proteinExistence type="inferred from homology"/>
<dbReference type="OrthoDB" id="5421909at2759"/>
<name>A0A6P4C0U1_ARADU</name>
<evidence type="ECO:0000256" key="5">
    <source>
        <dbReference type="ARBA" id="ARBA00023157"/>
    </source>
</evidence>
<keyword evidence="5" id="KW-1015">Disulfide bond</keyword>
<evidence type="ECO:0000256" key="1">
    <source>
        <dbReference type="ARBA" id="ARBA00004308"/>
    </source>
</evidence>
<evidence type="ECO:0000256" key="4">
    <source>
        <dbReference type="ARBA" id="ARBA00023136"/>
    </source>
</evidence>
<keyword evidence="9" id="KW-0812">Transmembrane</keyword>
<keyword evidence="4 9" id="KW-0472">Membrane</keyword>
<dbReference type="FunFam" id="2.60.40.420:FF:000034">
    <property type="entry name" value="Cupredoxin superfamily protein"/>
    <property type="match status" value="1"/>
</dbReference>
<dbReference type="GO" id="GO:0009877">
    <property type="term" value="P:nodulation"/>
    <property type="evidence" value="ECO:0007669"/>
    <property type="project" value="UniProtKB-KW"/>
</dbReference>
<evidence type="ECO:0000256" key="2">
    <source>
        <dbReference type="ARBA" id="ARBA00022458"/>
    </source>
</evidence>